<dbReference type="CDD" id="cd00229">
    <property type="entry name" value="SGNH_hydrolase"/>
    <property type="match status" value="1"/>
</dbReference>
<dbReference type="AlphaFoldDB" id="B0MNI3"/>
<dbReference type="InterPro" id="IPR036514">
    <property type="entry name" value="SGNH_hydro_sf"/>
</dbReference>
<name>B0MNI3_9FIRM</name>
<feature type="domain" description="SGNH hydrolase-type esterase" evidence="2">
    <location>
        <begin position="263"/>
        <end position="429"/>
    </location>
</feature>
<feature type="region of interest" description="Disordered" evidence="1">
    <location>
        <begin position="48"/>
        <end position="85"/>
    </location>
</feature>
<dbReference type="PANTHER" id="PTHR43784:SF2">
    <property type="entry name" value="GDSL-LIKE LIPASE_ACYLHYDROLASE, PUTATIVE (AFU_ORTHOLOGUE AFUA_2G00820)-RELATED"/>
    <property type="match status" value="1"/>
</dbReference>
<evidence type="ECO:0000259" key="2">
    <source>
        <dbReference type="Pfam" id="PF13472"/>
    </source>
</evidence>
<reference evidence="3" key="2">
    <citation type="submission" date="2014-06" db="EMBL/GenBank/DDBJ databases">
        <title>Draft genome sequence of Eubacterium siraeum (DSM 15702).</title>
        <authorList>
            <person name="Sudarsanam P."/>
            <person name="Ley R."/>
            <person name="Guruge J."/>
            <person name="Turnbaugh P.J."/>
            <person name="Mahowald M."/>
            <person name="Liep D."/>
            <person name="Gordon J."/>
        </authorList>
    </citation>
    <scope>NUCLEOTIDE SEQUENCE</scope>
    <source>
        <strain evidence="3">DSM 15702</strain>
    </source>
</reference>
<accession>B0MNI3</accession>
<dbReference type="Gene3D" id="3.40.50.1110">
    <property type="entry name" value="SGNH hydrolase"/>
    <property type="match status" value="1"/>
</dbReference>
<dbReference type="SUPFAM" id="SSF52266">
    <property type="entry name" value="SGNH hydrolase"/>
    <property type="match status" value="1"/>
</dbReference>
<feature type="compositionally biased region" description="Low complexity" evidence="1">
    <location>
        <begin position="51"/>
        <end position="81"/>
    </location>
</feature>
<gene>
    <name evidence="3" type="ORF">EUBSIR_01388</name>
</gene>
<sequence length="446" mass="48201">MLKAVAALIINIINIYCVKGYSMKKIRSFLAFVLTVSVFTATACTSQTGEDSSAADSQSVSQSQGNSDSSSESEADSSQTDKPVTDYTTYVSNTVISTGNNFYIEEAENITYRAYLPVEEYGELEYKFFFTNTVDSTYAKGKIAYVGKSGGSYTVSNATVADGGTGVEDEITNRTPVTFGGETKKDVKPDESYTSDTVTINIPEGHYLVWEWTVSGKGIPCTKMATLTSTTSSSDGTQFNYCDEIPLPQLIGAKRNVKHTLAAIGDSITQGCQTEFMKYEFWASKISTQLGSDVAFFNCGLGWARASDAAANESWLSRVSEYDTVIVAFGTNDIVAGKYGGKKSTAEEIEGCLDTIVSYLTEKGCDVILFNAPPQDFKETNEGIRTALNEKIPAIAEKYEAKFFDFSALLSTEAEPEKAVYGGHPNGEGGTVVADAFVKQFGSIFE</sequence>
<proteinExistence type="predicted"/>
<dbReference type="InterPro" id="IPR013830">
    <property type="entry name" value="SGNH_hydro"/>
</dbReference>
<keyword evidence="4" id="KW-1185">Reference proteome</keyword>
<organism evidence="3 4">
    <name type="scientific">[Eubacterium] siraeum DSM 15702</name>
    <dbReference type="NCBI Taxonomy" id="428128"/>
    <lineage>
        <taxon>Bacteria</taxon>
        <taxon>Bacillati</taxon>
        <taxon>Bacillota</taxon>
        <taxon>Clostridia</taxon>
        <taxon>Eubacteriales</taxon>
        <taxon>Oscillospiraceae</taxon>
        <taxon>Oscillospiraceae incertae sedis</taxon>
    </lineage>
</organism>
<reference evidence="3" key="1">
    <citation type="submission" date="2007-10" db="EMBL/GenBank/DDBJ databases">
        <authorList>
            <person name="Fulton L."/>
            <person name="Clifton S."/>
            <person name="Fulton B."/>
            <person name="Xu J."/>
            <person name="Minx P."/>
            <person name="Pepin K.H."/>
            <person name="Johnson M."/>
            <person name="Thiruvilangam P."/>
            <person name="Bhonagiri V."/>
            <person name="Nash W.E."/>
            <person name="Mardis E.R."/>
            <person name="Wilson R.K."/>
        </authorList>
    </citation>
    <scope>NUCLEOTIDE SEQUENCE [LARGE SCALE GENOMIC DNA]</scope>
    <source>
        <strain evidence="3">DSM 15702</strain>
    </source>
</reference>
<dbReference type="Pfam" id="PF13472">
    <property type="entry name" value="Lipase_GDSL_2"/>
    <property type="match status" value="1"/>
</dbReference>
<protein>
    <recommendedName>
        <fullName evidence="2">SGNH hydrolase-type esterase domain-containing protein</fullName>
    </recommendedName>
</protein>
<dbReference type="Proteomes" id="UP000005326">
    <property type="component" value="Unassembled WGS sequence"/>
</dbReference>
<comment type="caution">
    <text evidence="3">The sequence shown here is derived from an EMBL/GenBank/DDBJ whole genome shotgun (WGS) entry which is preliminary data.</text>
</comment>
<evidence type="ECO:0000256" key="1">
    <source>
        <dbReference type="SAM" id="MobiDB-lite"/>
    </source>
</evidence>
<dbReference type="EMBL" id="ABCA03000046">
    <property type="protein sequence ID" value="EDS00695.1"/>
    <property type="molecule type" value="Genomic_DNA"/>
</dbReference>
<dbReference type="InterPro" id="IPR053140">
    <property type="entry name" value="GDSL_Rv0518-like"/>
</dbReference>
<evidence type="ECO:0000313" key="4">
    <source>
        <dbReference type="Proteomes" id="UP000005326"/>
    </source>
</evidence>
<dbReference type="PANTHER" id="PTHR43784">
    <property type="entry name" value="GDSL-LIKE LIPASE/ACYLHYDROLASE, PUTATIVE (AFU_ORTHOLOGUE AFUA_2G00820)-RELATED"/>
    <property type="match status" value="1"/>
</dbReference>
<evidence type="ECO:0000313" key="3">
    <source>
        <dbReference type="EMBL" id="EDS00695.1"/>
    </source>
</evidence>